<sequence>MENYPKILIDKSTWNNIIYVDFAFTCIAVIIVLCVVLYILIKVIKYKKLKSGRDKMSLKEYYRFTKSLL</sequence>
<organism evidence="2 3">
    <name type="scientific">Plasmodium vivax (strain Brazil I)</name>
    <dbReference type="NCBI Taxonomy" id="1033975"/>
    <lineage>
        <taxon>Eukaryota</taxon>
        <taxon>Sar</taxon>
        <taxon>Alveolata</taxon>
        <taxon>Apicomplexa</taxon>
        <taxon>Aconoidasida</taxon>
        <taxon>Haemosporida</taxon>
        <taxon>Plasmodiidae</taxon>
        <taxon>Plasmodium</taxon>
        <taxon>Plasmodium (Plasmodium)</taxon>
    </lineage>
</organism>
<name>A0A0J9T2D1_PLAV1</name>
<reference evidence="2 3" key="1">
    <citation type="submission" date="2011-08" db="EMBL/GenBank/DDBJ databases">
        <title>The Genome Sequence of Plasmodium vivax Brazil I.</title>
        <authorList>
            <consortium name="The Broad Institute Genome Sequencing Platform"/>
            <consortium name="The Broad Institute Genome Sequencing Center for Infectious Disease"/>
            <person name="Neafsey D."/>
            <person name="Carlton J."/>
            <person name="Barnwell J."/>
            <person name="Collins W."/>
            <person name="Escalante A."/>
            <person name="Mullikin J."/>
            <person name="Saul A."/>
            <person name="Guigo R."/>
            <person name="Camara F."/>
            <person name="Young S.K."/>
            <person name="Zeng Q."/>
            <person name="Gargeya S."/>
            <person name="Fitzgerald M."/>
            <person name="Haas B."/>
            <person name="Abouelleil A."/>
            <person name="Alvarado L."/>
            <person name="Arachchi H.M."/>
            <person name="Berlin A."/>
            <person name="Brown A."/>
            <person name="Chapman S.B."/>
            <person name="Chen Z."/>
            <person name="Dunbar C."/>
            <person name="Freedman E."/>
            <person name="Gearin G."/>
            <person name="Gellesch M."/>
            <person name="Goldberg J."/>
            <person name="Griggs A."/>
            <person name="Gujja S."/>
            <person name="Heiman D."/>
            <person name="Howarth C."/>
            <person name="Larson L."/>
            <person name="Lui A."/>
            <person name="MacDonald P.J.P."/>
            <person name="Montmayeur A."/>
            <person name="Murphy C."/>
            <person name="Neiman D."/>
            <person name="Pearson M."/>
            <person name="Priest M."/>
            <person name="Roberts A."/>
            <person name="Saif S."/>
            <person name="Shea T."/>
            <person name="Shenoy N."/>
            <person name="Sisk P."/>
            <person name="Stolte C."/>
            <person name="Sykes S."/>
            <person name="Wortman J."/>
            <person name="Nusbaum C."/>
            <person name="Birren B."/>
        </authorList>
    </citation>
    <scope>NUCLEOTIDE SEQUENCE [LARGE SCALE GENOMIC DNA]</scope>
    <source>
        <strain evidence="2 3">Brazil I</strain>
    </source>
</reference>
<proteinExistence type="predicted"/>
<dbReference type="AlphaFoldDB" id="A0A0J9T2D1"/>
<dbReference type="EMBL" id="KQ234755">
    <property type="protein sequence ID" value="KMZ88747.1"/>
    <property type="molecule type" value="Genomic_DNA"/>
</dbReference>
<keyword evidence="1" id="KW-1133">Transmembrane helix</keyword>
<gene>
    <name evidence="2" type="ORF">PVBG_05693</name>
</gene>
<keyword evidence="1" id="KW-0812">Transmembrane</keyword>
<evidence type="ECO:0000256" key="1">
    <source>
        <dbReference type="SAM" id="Phobius"/>
    </source>
</evidence>
<dbReference type="Proteomes" id="UP000053327">
    <property type="component" value="Unassembled WGS sequence"/>
</dbReference>
<accession>A0A0J9T2D1</accession>
<feature type="transmembrane region" description="Helical" evidence="1">
    <location>
        <begin position="17"/>
        <end position="41"/>
    </location>
</feature>
<evidence type="ECO:0000313" key="2">
    <source>
        <dbReference type="EMBL" id="KMZ88747.1"/>
    </source>
</evidence>
<keyword evidence="1" id="KW-0472">Membrane</keyword>
<protein>
    <submittedName>
        <fullName evidence="2">Uncharacterized protein</fullName>
    </submittedName>
</protein>
<evidence type="ECO:0000313" key="3">
    <source>
        <dbReference type="Proteomes" id="UP000053327"/>
    </source>
</evidence>